<gene>
    <name evidence="1" type="ORF">C5167_021247</name>
</gene>
<evidence type="ECO:0000313" key="2">
    <source>
        <dbReference type="Proteomes" id="UP000316621"/>
    </source>
</evidence>
<organism evidence="1 2">
    <name type="scientific">Papaver somniferum</name>
    <name type="common">Opium poppy</name>
    <dbReference type="NCBI Taxonomy" id="3469"/>
    <lineage>
        <taxon>Eukaryota</taxon>
        <taxon>Viridiplantae</taxon>
        <taxon>Streptophyta</taxon>
        <taxon>Embryophyta</taxon>
        <taxon>Tracheophyta</taxon>
        <taxon>Spermatophyta</taxon>
        <taxon>Magnoliopsida</taxon>
        <taxon>Ranunculales</taxon>
        <taxon>Papaveraceae</taxon>
        <taxon>Papaveroideae</taxon>
        <taxon>Papaver</taxon>
    </lineage>
</organism>
<proteinExistence type="predicted"/>
<reference evidence="1 2" key="1">
    <citation type="journal article" date="2018" name="Science">
        <title>The opium poppy genome and morphinan production.</title>
        <authorList>
            <person name="Guo L."/>
            <person name="Winzer T."/>
            <person name="Yang X."/>
            <person name="Li Y."/>
            <person name="Ning Z."/>
            <person name="He Z."/>
            <person name="Teodor R."/>
            <person name="Lu Y."/>
            <person name="Bowser T.A."/>
            <person name="Graham I.A."/>
            <person name="Ye K."/>
        </authorList>
    </citation>
    <scope>NUCLEOTIDE SEQUENCE [LARGE SCALE GENOMIC DNA]</scope>
    <source>
        <strain evidence="2">cv. HN1</strain>
        <tissue evidence="1">Leaves</tissue>
    </source>
</reference>
<keyword evidence="2" id="KW-1185">Reference proteome</keyword>
<evidence type="ECO:0000313" key="1">
    <source>
        <dbReference type="EMBL" id="RZC52821.1"/>
    </source>
</evidence>
<dbReference type="Proteomes" id="UP000316621">
    <property type="component" value="Chromosome 2"/>
</dbReference>
<dbReference type="Gramene" id="RZC52821">
    <property type="protein sequence ID" value="RZC52821"/>
    <property type="gene ID" value="C5167_021247"/>
</dbReference>
<dbReference type="AlphaFoldDB" id="A0A4Y7IYP4"/>
<accession>A0A4Y7IYP4</accession>
<sequence>MYAVKYTHNYVYRRRDRTKVVLRFVSTDSSTIGMLKFMHNYIYRSHKRTKIVLNRVSGSEATKSISTIAFARKLMQLNKEEEQIRRWDAALQIENLRAEKLSSKEDNYVDKNLASNNNKVRWTSGKRGFFLDSNYPCLSIYGEMDMDLDYTITYLCRNGVLIDFHDIKPIEDEQIITEEGEIKYVVTSEIGKWETGYILVCITGVNGNKSTK</sequence>
<protein>
    <submittedName>
        <fullName evidence="1">Uncharacterized protein</fullName>
    </submittedName>
</protein>
<name>A0A4Y7IYP4_PAPSO</name>
<dbReference type="EMBL" id="CM010716">
    <property type="protein sequence ID" value="RZC52821.1"/>
    <property type="molecule type" value="Genomic_DNA"/>
</dbReference>